<dbReference type="Proteomes" id="UP000633205">
    <property type="component" value="Unassembled WGS sequence"/>
</dbReference>
<reference evidence="5" key="1">
    <citation type="journal article" date="2014" name="Int. J. Syst. Evol. Microbiol.">
        <title>Complete genome sequence of Corynebacterium casei LMG S-19264T (=DSM 44701T), isolated from a smear-ripened cheese.</title>
        <authorList>
            <consortium name="US DOE Joint Genome Institute (JGI-PGF)"/>
            <person name="Walter F."/>
            <person name="Albersmeier A."/>
            <person name="Kalinowski J."/>
            <person name="Ruckert C."/>
        </authorList>
    </citation>
    <scope>NUCLEOTIDE SEQUENCE</scope>
    <source>
        <strain evidence="5">CGMCC 1.15152</strain>
    </source>
</reference>
<dbReference type="EMBL" id="BMHO01000001">
    <property type="protein sequence ID" value="GGD42686.1"/>
    <property type="molecule type" value="Genomic_DNA"/>
</dbReference>
<organism evidence="5 6">
    <name type="scientific">Microbacterium faecale</name>
    <dbReference type="NCBI Taxonomy" id="1804630"/>
    <lineage>
        <taxon>Bacteria</taxon>
        <taxon>Bacillati</taxon>
        <taxon>Actinomycetota</taxon>
        <taxon>Actinomycetes</taxon>
        <taxon>Micrococcales</taxon>
        <taxon>Microbacteriaceae</taxon>
        <taxon>Microbacterium</taxon>
    </lineage>
</organism>
<dbReference type="GO" id="GO:0004777">
    <property type="term" value="F:succinate-semialdehyde dehydrogenase (NAD+) activity"/>
    <property type="evidence" value="ECO:0007669"/>
    <property type="project" value="TreeGrafter"/>
</dbReference>
<feature type="domain" description="Aldehyde dehydrogenase" evidence="4">
    <location>
        <begin position="4"/>
        <end position="456"/>
    </location>
</feature>
<evidence type="ECO:0000256" key="1">
    <source>
        <dbReference type="ARBA" id="ARBA00009986"/>
    </source>
</evidence>
<dbReference type="RefSeq" id="WP_188712503.1">
    <property type="nucleotide sequence ID" value="NZ_BMHO01000001.1"/>
</dbReference>
<comment type="similarity">
    <text evidence="1">Belongs to the aldehyde dehydrogenase family.</text>
</comment>
<dbReference type="Gene3D" id="3.40.309.10">
    <property type="entry name" value="Aldehyde Dehydrogenase, Chain A, domain 2"/>
    <property type="match status" value="1"/>
</dbReference>
<evidence type="ECO:0000256" key="2">
    <source>
        <dbReference type="ARBA" id="ARBA00022857"/>
    </source>
</evidence>
<dbReference type="Pfam" id="PF00171">
    <property type="entry name" value="Aldedh"/>
    <property type="match status" value="1"/>
</dbReference>
<dbReference type="InterPro" id="IPR016163">
    <property type="entry name" value="Ald_DH_C"/>
</dbReference>
<evidence type="ECO:0000313" key="6">
    <source>
        <dbReference type="Proteomes" id="UP000633205"/>
    </source>
</evidence>
<dbReference type="AlphaFoldDB" id="A0A917DK55"/>
<protein>
    <submittedName>
        <fullName evidence="5">Succinate-semialdehyde dehydrogenase</fullName>
    </submittedName>
</protein>
<evidence type="ECO:0000313" key="5">
    <source>
        <dbReference type="EMBL" id="GGD42686.1"/>
    </source>
</evidence>
<keyword evidence="3" id="KW-0560">Oxidoreductase</keyword>
<sequence length="464" mass="49447">MTESFTATDPTTGTVVRAVPVLDEAALEGVLAAAEDAYETWRRWPIADRAAVLRDVARAMRDDVERLAMLMTEEVGKPITEARGEVNKAAWAAEHYADHAEEYLAPDEIASDATRSYVQHLPLGPVLGVLPWNAPFWLAFRFCAPALMAGNTCVMKHDRNVPGCAEAIAEVIARVAAEHGAPTAILQNAPMGHELVQTALRDGRIRAVSLTGSERAGAAVASTAAREIKPAVLELGGSDPAIVLADADLEKAAAAITTMRIINAGQSCIAAKRVIVEETVYEEFLAMYAERLSSLKMGDPRSEETQVGPIARADLRENLHRQVTESVTQGAKLLFGGEIPDGEGYFYPVTLLSDVEPGMTACAEETFGPVAVVMPAANADAALAMANDTPYGLGASVWTSSPERGEQIAREIVAGQVAINGIVKTDPRLPSGGVKRSGFGRELGLDGIREFVNRQQIWVGPAVT</sequence>
<dbReference type="InterPro" id="IPR015590">
    <property type="entry name" value="Aldehyde_DH_dom"/>
</dbReference>
<dbReference type="SUPFAM" id="SSF53720">
    <property type="entry name" value="ALDH-like"/>
    <property type="match status" value="1"/>
</dbReference>
<evidence type="ECO:0000256" key="3">
    <source>
        <dbReference type="ARBA" id="ARBA00023002"/>
    </source>
</evidence>
<dbReference type="InterPro" id="IPR047110">
    <property type="entry name" value="GABD/Sad-like"/>
</dbReference>
<comment type="caution">
    <text evidence="5">The sequence shown here is derived from an EMBL/GenBank/DDBJ whole genome shotgun (WGS) entry which is preliminary data.</text>
</comment>
<dbReference type="Gene3D" id="3.40.605.10">
    <property type="entry name" value="Aldehyde Dehydrogenase, Chain A, domain 1"/>
    <property type="match status" value="1"/>
</dbReference>
<dbReference type="InterPro" id="IPR044148">
    <property type="entry name" value="ALDH_GabD1-like"/>
</dbReference>
<proteinExistence type="inferred from homology"/>
<dbReference type="FunFam" id="3.40.309.10:FF:000010">
    <property type="entry name" value="Gamma-aminobutyraldehyde dehydrogenase"/>
    <property type="match status" value="1"/>
</dbReference>
<dbReference type="CDD" id="cd07100">
    <property type="entry name" value="ALDH_SSADH1_GabD1"/>
    <property type="match status" value="1"/>
</dbReference>
<dbReference type="InterPro" id="IPR016161">
    <property type="entry name" value="Ald_DH/histidinol_DH"/>
</dbReference>
<evidence type="ECO:0000259" key="4">
    <source>
        <dbReference type="Pfam" id="PF00171"/>
    </source>
</evidence>
<keyword evidence="6" id="KW-1185">Reference proteome</keyword>
<dbReference type="PANTHER" id="PTHR43217">
    <property type="entry name" value="SUCCINATE SEMIALDEHYDE DEHYDROGENASE [NAD(P)+] SAD"/>
    <property type="match status" value="1"/>
</dbReference>
<name>A0A917DK55_9MICO</name>
<accession>A0A917DK55</accession>
<reference evidence="5" key="2">
    <citation type="submission" date="2020-09" db="EMBL/GenBank/DDBJ databases">
        <authorList>
            <person name="Sun Q."/>
            <person name="Zhou Y."/>
        </authorList>
    </citation>
    <scope>NUCLEOTIDE SEQUENCE</scope>
    <source>
        <strain evidence="5">CGMCC 1.15152</strain>
    </source>
</reference>
<dbReference type="GO" id="GO:0004030">
    <property type="term" value="F:aldehyde dehydrogenase [NAD(P)+] activity"/>
    <property type="evidence" value="ECO:0007669"/>
    <property type="project" value="InterPro"/>
</dbReference>
<dbReference type="PANTHER" id="PTHR43217:SF1">
    <property type="entry name" value="SUCCINATE SEMIALDEHYDE DEHYDROGENASE [NAD(P)+] SAD"/>
    <property type="match status" value="1"/>
</dbReference>
<dbReference type="InterPro" id="IPR016162">
    <property type="entry name" value="Ald_DH_N"/>
</dbReference>
<gene>
    <name evidence="5" type="ORF">GCM10010915_24720</name>
</gene>
<keyword evidence="2" id="KW-0521">NADP</keyword>